<sequence>MVKLTHMIKDGVLEGWACPTVPTVELEGKTLDKPQKNWIDKEKKSSNLNSKALNVIFCGVNLEEFSRISAITSAKEAWESLEIHYEKTASVRIVKLQQLMTKFELIKMRNDETILEYDGKIKKLANEARLLGYPFPENKLVRKVLRSLNKKFSVKNIVITEANNIDKMTLNEVIGSLCTFETKMEAEVNVFSVNDQNISFTGETIKEGQSSIENLDERIVDLSKGFNNLYMKFSKLGNSSKYGEKKHEKCTAEQIRVQCHGCDGYGYIQAECPTVQKKNKIHAITWSDLDNNSLDLDENYTVFYAGVQDGVSTPEVKEDDTSLMKGDSGLLSNITKHESEQVTFGDGSKGTIIGKDVVPVGVPYGVPDIDLEKDDRCFEFLE</sequence>
<comment type="caution">
    <text evidence="1">The sequence shown here is derived from an EMBL/GenBank/DDBJ whole genome shotgun (WGS) entry which is preliminary data.</text>
</comment>
<evidence type="ECO:0008006" key="3">
    <source>
        <dbReference type="Google" id="ProtNLM"/>
    </source>
</evidence>
<keyword evidence="2" id="KW-1185">Reference proteome</keyword>
<proteinExistence type="predicted"/>
<dbReference type="PANTHER" id="PTHR35317:SF35">
    <property type="entry name" value="DUF4219 DOMAIN-CONTAINING PROTEIN"/>
    <property type="match status" value="1"/>
</dbReference>
<name>A0AAV7ENM2_ARIFI</name>
<evidence type="ECO:0000313" key="2">
    <source>
        <dbReference type="Proteomes" id="UP000825729"/>
    </source>
</evidence>
<dbReference type="EMBL" id="JAINDJ010000004">
    <property type="protein sequence ID" value="KAG9450343.1"/>
    <property type="molecule type" value="Genomic_DNA"/>
</dbReference>
<accession>A0AAV7ENM2</accession>
<gene>
    <name evidence="1" type="ORF">H6P81_010308</name>
</gene>
<dbReference type="Proteomes" id="UP000825729">
    <property type="component" value="Unassembled WGS sequence"/>
</dbReference>
<organism evidence="1 2">
    <name type="scientific">Aristolochia fimbriata</name>
    <name type="common">White veined hardy Dutchman's pipe vine</name>
    <dbReference type="NCBI Taxonomy" id="158543"/>
    <lineage>
        <taxon>Eukaryota</taxon>
        <taxon>Viridiplantae</taxon>
        <taxon>Streptophyta</taxon>
        <taxon>Embryophyta</taxon>
        <taxon>Tracheophyta</taxon>
        <taxon>Spermatophyta</taxon>
        <taxon>Magnoliopsida</taxon>
        <taxon>Magnoliidae</taxon>
        <taxon>Piperales</taxon>
        <taxon>Aristolochiaceae</taxon>
        <taxon>Aristolochia</taxon>
    </lineage>
</organism>
<reference evidence="1 2" key="1">
    <citation type="submission" date="2021-07" db="EMBL/GenBank/DDBJ databases">
        <title>The Aristolochia fimbriata genome: insights into angiosperm evolution, floral development and chemical biosynthesis.</title>
        <authorList>
            <person name="Jiao Y."/>
        </authorList>
    </citation>
    <scope>NUCLEOTIDE SEQUENCE [LARGE SCALE GENOMIC DNA]</scope>
    <source>
        <strain evidence="1">IBCAS-2021</strain>
        <tissue evidence="1">Leaf</tissue>
    </source>
</reference>
<dbReference type="Pfam" id="PF14223">
    <property type="entry name" value="Retrotran_gag_2"/>
    <property type="match status" value="1"/>
</dbReference>
<protein>
    <recommendedName>
        <fullName evidence="3">Gag-pol polyprotein</fullName>
    </recommendedName>
</protein>
<dbReference type="AlphaFoldDB" id="A0AAV7ENM2"/>
<evidence type="ECO:0000313" key="1">
    <source>
        <dbReference type="EMBL" id="KAG9450343.1"/>
    </source>
</evidence>
<dbReference type="PANTHER" id="PTHR35317">
    <property type="entry name" value="OS04G0629600 PROTEIN"/>
    <property type="match status" value="1"/>
</dbReference>